<comment type="caution">
    <text evidence="7">The sequence shown here is derived from an EMBL/GenBank/DDBJ whole genome shotgun (WGS) entry which is preliminary data.</text>
</comment>
<dbReference type="Gene3D" id="3.40.630.190">
    <property type="entry name" value="LCP protein"/>
    <property type="match status" value="1"/>
</dbReference>
<keyword evidence="5" id="KW-0472">Membrane</keyword>
<dbReference type="PANTHER" id="PTHR33392:SF3">
    <property type="entry name" value="POLYISOPRENYL-TEICHOIC ACID--PEPTIDOGLYCAN TEICHOIC ACID TRANSFERASE TAGT"/>
    <property type="match status" value="1"/>
</dbReference>
<dbReference type="InterPro" id="IPR050922">
    <property type="entry name" value="LytR/CpsA/Psr_CW_biosynth"/>
</dbReference>
<reference evidence="7 8" key="1">
    <citation type="submission" date="2024-03" db="EMBL/GenBank/DDBJ databases">
        <title>Bacilli Hybrid Assemblies.</title>
        <authorList>
            <person name="Kovac J."/>
        </authorList>
    </citation>
    <scope>NUCLEOTIDE SEQUENCE [LARGE SCALE GENOMIC DNA]</scope>
    <source>
        <strain evidence="7 8">FSL R7-0666</strain>
    </source>
</reference>
<evidence type="ECO:0000259" key="6">
    <source>
        <dbReference type="Pfam" id="PF03816"/>
    </source>
</evidence>
<proteinExistence type="inferred from homology"/>
<keyword evidence="4 5" id="KW-1133">Transmembrane helix</keyword>
<name>A0ABU9VJI8_9BACI</name>
<evidence type="ECO:0000256" key="5">
    <source>
        <dbReference type="SAM" id="Phobius"/>
    </source>
</evidence>
<accession>A0ABU9VJI8</accession>
<dbReference type="Pfam" id="PF03816">
    <property type="entry name" value="LytR_cpsA_psr"/>
    <property type="match status" value="1"/>
</dbReference>
<dbReference type="InterPro" id="IPR004474">
    <property type="entry name" value="LytR_CpsA_psr"/>
</dbReference>
<evidence type="ECO:0000256" key="3">
    <source>
        <dbReference type="ARBA" id="ARBA00022968"/>
    </source>
</evidence>
<dbReference type="EMBL" id="JBCITK010000001">
    <property type="protein sequence ID" value="MEN0644045.1"/>
    <property type="molecule type" value="Genomic_DNA"/>
</dbReference>
<organism evidence="7 8">
    <name type="scientific">Alkalicoccobacillus gibsonii</name>
    <dbReference type="NCBI Taxonomy" id="79881"/>
    <lineage>
        <taxon>Bacteria</taxon>
        <taxon>Bacillati</taxon>
        <taxon>Bacillota</taxon>
        <taxon>Bacilli</taxon>
        <taxon>Bacillales</taxon>
        <taxon>Bacillaceae</taxon>
        <taxon>Alkalicoccobacillus</taxon>
    </lineage>
</organism>
<evidence type="ECO:0000256" key="2">
    <source>
        <dbReference type="ARBA" id="ARBA00022692"/>
    </source>
</evidence>
<gene>
    <name evidence="7" type="ORF">MKY91_12860</name>
</gene>
<evidence type="ECO:0000313" key="7">
    <source>
        <dbReference type="EMBL" id="MEN0644045.1"/>
    </source>
</evidence>
<comment type="similarity">
    <text evidence="1">Belongs to the LytR/CpsA/Psr (LCP) family.</text>
</comment>
<keyword evidence="3" id="KW-0735">Signal-anchor</keyword>
<dbReference type="RefSeq" id="WP_343130825.1">
    <property type="nucleotide sequence ID" value="NZ_JBCITK010000001.1"/>
</dbReference>
<evidence type="ECO:0000313" key="8">
    <source>
        <dbReference type="Proteomes" id="UP001418796"/>
    </source>
</evidence>
<keyword evidence="2 5" id="KW-0812">Transmembrane</keyword>
<dbReference type="Proteomes" id="UP001418796">
    <property type="component" value="Unassembled WGS sequence"/>
</dbReference>
<sequence>METNTRKQRRGKKKSRRVLKILLLLTTLVLFVVLGGATYLYVKAMGAEKEFHETLDRGEKSELRTEAVDVGKHNFSVLLLGDDARPGEDHARTDAILVATFNRTDRSIILTSIPRDSYVEIVGRGTQDKINHANAFGGIDMTVATVENFLEIPIDYYATVKFDGFKDIVDALDGVDVDVKYTFDFTEGGKTLNFTEGPAELDGEHALAYTRERKSANSGGDFGRGQRQAQVMAAIIDKAASFKSIDNFGRVFDSLGNTLRTDLTFANLVALHGYAGSISDIEQVQLEGEPFRGTDGVSYVRVDETSLANIQNQLKEHLGLQQSSTAAPQ</sequence>
<evidence type="ECO:0000256" key="1">
    <source>
        <dbReference type="ARBA" id="ARBA00006068"/>
    </source>
</evidence>
<dbReference type="PANTHER" id="PTHR33392">
    <property type="entry name" value="POLYISOPRENYL-TEICHOIC ACID--PEPTIDOGLYCAN TEICHOIC ACID TRANSFERASE TAGU"/>
    <property type="match status" value="1"/>
</dbReference>
<feature type="transmembrane region" description="Helical" evidence="5">
    <location>
        <begin position="21"/>
        <end position="42"/>
    </location>
</feature>
<dbReference type="NCBIfam" id="TIGR00350">
    <property type="entry name" value="lytR_cpsA_psr"/>
    <property type="match status" value="1"/>
</dbReference>
<protein>
    <submittedName>
        <fullName evidence="7">LCP family protein</fullName>
    </submittedName>
</protein>
<keyword evidence="8" id="KW-1185">Reference proteome</keyword>
<feature type="domain" description="Cell envelope-related transcriptional attenuator" evidence="6">
    <location>
        <begin position="92"/>
        <end position="240"/>
    </location>
</feature>
<evidence type="ECO:0000256" key="4">
    <source>
        <dbReference type="ARBA" id="ARBA00022989"/>
    </source>
</evidence>